<gene>
    <name evidence="1" type="ORF">BCO71171_03108</name>
</gene>
<proteinExistence type="predicted"/>
<evidence type="ECO:0000313" key="1">
    <source>
        <dbReference type="EMBL" id="VWD19630.1"/>
    </source>
</evidence>
<protein>
    <submittedName>
        <fullName evidence="1">Uncharacterized protein</fullName>
    </submittedName>
</protein>
<evidence type="ECO:0000313" key="2">
    <source>
        <dbReference type="Proteomes" id="UP000494182"/>
    </source>
</evidence>
<reference evidence="1 2" key="1">
    <citation type="submission" date="2019-09" db="EMBL/GenBank/DDBJ databases">
        <authorList>
            <person name="Depoorter E."/>
        </authorList>
    </citation>
    <scope>NUCLEOTIDE SEQUENCE [LARGE SCALE GENOMIC DNA]</scope>
    <source>
        <strain evidence="1">R-71171</strain>
    </source>
</reference>
<dbReference type="AlphaFoldDB" id="A0A6P2YBD6"/>
<organism evidence="1 2">
    <name type="scientific">Burkholderia contaminans</name>
    <dbReference type="NCBI Taxonomy" id="488447"/>
    <lineage>
        <taxon>Bacteria</taxon>
        <taxon>Pseudomonadati</taxon>
        <taxon>Pseudomonadota</taxon>
        <taxon>Betaproteobacteria</taxon>
        <taxon>Burkholderiales</taxon>
        <taxon>Burkholderiaceae</taxon>
        <taxon>Burkholderia</taxon>
        <taxon>Burkholderia cepacia complex</taxon>
    </lineage>
</organism>
<accession>A0A6P2YBD6</accession>
<dbReference type="Proteomes" id="UP000494182">
    <property type="component" value="Unassembled WGS sequence"/>
</dbReference>
<sequence length="104" mass="12280">MNSYSNNYFTGSNRKTYLNRLIGKVRFKILSPGDTHHTFRQICPQLIHTIPHLLIKNLHSIYRKLNSPLNIVLTWNFSIKIIKINKFFLDLKVGFSNYHSIYSL</sequence>
<dbReference type="EMBL" id="CABVQT010000007">
    <property type="protein sequence ID" value="VWD19630.1"/>
    <property type="molecule type" value="Genomic_DNA"/>
</dbReference>
<name>A0A6P2YBD6_9BURK</name>